<evidence type="ECO:0000313" key="8">
    <source>
        <dbReference type="Proteomes" id="UP000054524"/>
    </source>
</evidence>
<evidence type="ECO:0000256" key="5">
    <source>
        <dbReference type="RuleBase" id="RU364033"/>
    </source>
</evidence>
<evidence type="ECO:0000256" key="4">
    <source>
        <dbReference type="ARBA" id="ARBA00023242"/>
    </source>
</evidence>
<organism evidence="6">
    <name type="scientific">Nematocida ausubeli (strain ATCC PRA-371 / ERTm2)</name>
    <name type="common">Nematode killer fungus</name>
    <dbReference type="NCBI Taxonomy" id="1913371"/>
    <lineage>
        <taxon>Eukaryota</taxon>
        <taxon>Fungi</taxon>
        <taxon>Fungi incertae sedis</taxon>
        <taxon>Microsporidia</taxon>
        <taxon>Nematocida</taxon>
    </lineage>
</organism>
<keyword evidence="5" id="KW-0804">Transcription</keyword>
<dbReference type="SUPFAM" id="SSF57783">
    <property type="entry name" value="Zinc beta-ribbon"/>
    <property type="match status" value="1"/>
</dbReference>
<name>H8ZC19_NEMA1</name>
<dbReference type="EMBL" id="JH604635">
    <property type="protein sequence ID" value="EHY65655.1"/>
    <property type="molecule type" value="Genomic_DNA"/>
</dbReference>
<keyword evidence="5" id="KW-0805">Transcription regulation</keyword>
<protein>
    <recommendedName>
        <fullName evidence="5">Transcription elongation factor 1 homolog</fullName>
    </recommendedName>
</protein>
<accession>H8ZC19</accession>
<dbReference type="GO" id="GO:0008270">
    <property type="term" value="F:zinc ion binding"/>
    <property type="evidence" value="ECO:0007669"/>
    <property type="project" value="UniProtKB-KW"/>
</dbReference>
<reference evidence="7 8" key="3">
    <citation type="journal article" date="2014" name="Genome Announc.">
        <title>Genome Sequence of the Microsporidian Species Nematocida sp1 Strain ERTm6 (ATCC PRA-372).</title>
        <authorList>
            <person name="Bakowski M.A."/>
            <person name="Priest M."/>
            <person name="Young S."/>
            <person name="Cuomo C.A."/>
            <person name="Troemel E.R."/>
        </authorList>
    </citation>
    <scope>NUCLEOTIDE SEQUENCE [LARGE SCALE GENOMIC DNA]</scope>
    <source>
        <strain evidence="7 8">ERTm6</strain>
    </source>
</reference>
<dbReference type="EMBL" id="AKIJ01000005">
    <property type="protein sequence ID" value="KFG25324.1"/>
    <property type="molecule type" value="Genomic_DNA"/>
</dbReference>
<dbReference type="PANTHER" id="PTHR20934:SF0">
    <property type="entry name" value="TRANSCRIPTION ELONGATION FACTOR 1 HOMOLOG"/>
    <property type="match status" value="1"/>
</dbReference>
<dbReference type="GO" id="GO:0006368">
    <property type="term" value="P:transcription elongation by RNA polymerase II"/>
    <property type="evidence" value="ECO:0007669"/>
    <property type="project" value="TreeGrafter"/>
</dbReference>
<keyword evidence="4 5" id="KW-0539">Nucleus</keyword>
<dbReference type="Proteomes" id="UP000005622">
    <property type="component" value="Unassembled WGS sequence"/>
</dbReference>
<dbReference type="AlphaFoldDB" id="H8ZC19"/>
<evidence type="ECO:0000256" key="2">
    <source>
        <dbReference type="ARBA" id="ARBA00009730"/>
    </source>
</evidence>
<dbReference type="InterPro" id="IPR038567">
    <property type="entry name" value="T_Elf1_sf"/>
</dbReference>
<evidence type="ECO:0000256" key="3">
    <source>
        <dbReference type="ARBA" id="ARBA00022833"/>
    </source>
</evidence>
<dbReference type="GO" id="GO:0000993">
    <property type="term" value="F:RNA polymerase II complex binding"/>
    <property type="evidence" value="ECO:0007669"/>
    <property type="project" value="TreeGrafter"/>
</dbReference>
<evidence type="ECO:0000313" key="6">
    <source>
        <dbReference type="EMBL" id="EHY65655.1"/>
    </source>
</evidence>
<comment type="similarity">
    <text evidence="2 5">Belongs to the ELOF1 family.</text>
</comment>
<dbReference type="STRING" id="944018.H8ZC19"/>
<dbReference type="OrthoDB" id="445983at2759"/>
<keyword evidence="8" id="KW-1185">Reference proteome</keyword>
<dbReference type="HOGENOM" id="CLU_105983_2_1_1"/>
<comment type="subcellular location">
    <subcellularLocation>
        <location evidence="1 5">Nucleus</location>
    </subcellularLocation>
</comment>
<evidence type="ECO:0000256" key="1">
    <source>
        <dbReference type="ARBA" id="ARBA00004123"/>
    </source>
</evidence>
<reference evidence="6" key="1">
    <citation type="submission" date="2011-03" db="EMBL/GenBank/DDBJ databases">
        <title>The Genome Sequence of Nematocida sp1 strain ERTm2.</title>
        <authorList>
            <consortium name="The Broad Institute Genome Sequencing Platform"/>
            <consortium name="The Broad Institute Genome Sequencing Center for Infectious Disease"/>
            <person name="Cuomo C."/>
            <person name="Troemel E."/>
            <person name="Young S.K."/>
            <person name="Zeng Q."/>
            <person name="Gargeya S."/>
            <person name="Fitzgerald M."/>
            <person name="Haas B."/>
            <person name="Abouelleil A."/>
            <person name="Alvarado L."/>
            <person name="Arachchi H.M."/>
            <person name="Berlin A."/>
            <person name="Brown A."/>
            <person name="Chapman S.B."/>
            <person name="Chen Z."/>
            <person name="Dunbar C."/>
            <person name="Freedman E."/>
            <person name="Gearin G."/>
            <person name="Gellesch M."/>
            <person name="Goldberg J."/>
            <person name="Griggs A."/>
            <person name="Gujja S."/>
            <person name="Heilman E.R."/>
            <person name="Heiman D."/>
            <person name="Howarth C."/>
            <person name="Larson L."/>
            <person name="Lui A."/>
            <person name="MacDonald P.J.P."/>
            <person name="Mehta T."/>
            <person name="Montmayeur A."/>
            <person name="Murphy C."/>
            <person name="Neiman D."/>
            <person name="Pearson M."/>
            <person name="Priest M."/>
            <person name="Roberts A."/>
            <person name="Saif S."/>
            <person name="Shea T."/>
            <person name="Shenoy N."/>
            <person name="Sisk P."/>
            <person name="Stolte C."/>
            <person name="Sykes S."/>
            <person name="White J."/>
            <person name="Yandava C."/>
            <person name="Wortman J."/>
            <person name="Nusbaum C."/>
            <person name="Birren B."/>
        </authorList>
    </citation>
    <scope>NUCLEOTIDE SEQUENCE</scope>
    <source>
        <strain evidence="6">ERTm2</strain>
    </source>
</reference>
<gene>
    <name evidence="6" type="ORF">NERG_01262</name>
    <name evidence="7" type="ORF">NESG_02096</name>
</gene>
<keyword evidence="5" id="KW-0479">Metal-binding</keyword>
<keyword evidence="5" id="KW-0863">Zinc-finger</keyword>
<dbReference type="Gene3D" id="2.20.25.190">
    <property type="match status" value="1"/>
</dbReference>
<dbReference type="Pfam" id="PF05129">
    <property type="entry name" value="Zn_ribbon_Elf1"/>
    <property type="match status" value="1"/>
</dbReference>
<dbReference type="InterPro" id="IPR007808">
    <property type="entry name" value="Elf1"/>
</dbReference>
<dbReference type="GO" id="GO:0008023">
    <property type="term" value="C:transcription elongation factor complex"/>
    <property type="evidence" value="ECO:0007669"/>
    <property type="project" value="TreeGrafter"/>
</dbReference>
<comment type="function">
    <text evidence="5">Transcription elongation factor implicated in the maintenance of proper chromatin structure in actively transcribed regions.</text>
</comment>
<keyword evidence="3 5" id="KW-0862">Zinc</keyword>
<dbReference type="PANTHER" id="PTHR20934">
    <property type="entry name" value="TRANSCRIPTION ELONGATION FACTOR 1 HOMOLOG"/>
    <property type="match status" value="1"/>
</dbReference>
<proteinExistence type="inferred from homology"/>
<sequence length="82" mass="9455">MARKKAQRVKRKLPNARAEKRFSCLECNREHTVICSIDNSKNRGTAKCTFCEAIHRCTTNRLSQAIDVYADWVDHIEKKSSS</sequence>
<reference evidence="7" key="2">
    <citation type="submission" date="2012-10" db="EMBL/GenBank/DDBJ databases">
        <authorList>
            <consortium name="The Broad Institute Genome Sequencing Platform"/>
            <consortium name="The Broad Institute Genome Sequencing Center for Infectious Disease"/>
            <person name="Cuomo C."/>
            <person name="Troemel E."/>
            <person name="Walker B."/>
            <person name="Young S.K."/>
            <person name="Zeng Q."/>
            <person name="Gargeya S."/>
            <person name="Fitzgerald M."/>
            <person name="Haas B."/>
            <person name="Abouelleil A."/>
            <person name="Alvarado L."/>
            <person name="Arachchi H.M."/>
            <person name="Berlin A.M."/>
            <person name="Chapman S.B."/>
            <person name="Goldberg J."/>
            <person name="Griggs A."/>
            <person name="Gujja S."/>
            <person name="Hansen M."/>
            <person name="Howarth C."/>
            <person name="Imamovic A."/>
            <person name="Larimer J."/>
            <person name="McCowan C."/>
            <person name="Murphy C."/>
            <person name="Neiman D."/>
            <person name="Pearson M."/>
            <person name="Priest M."/>
            <person name="Roberts A."/>
            <person name="Saif S."/>
            <person name="Shea T."/>
            <person name="Sisk P."/>
            <person name="Sykes S."/>
            <person name="Wortman J."/>
            <person name="Nusbaum C."/>
            <person name="Birren B."/>
        </authorList>
    </citation>
    <scope>NUCLEOTIDE SEQUENCE</scope>
    <source>
        <strain evidence="7">ERTm6</strain>
    </source>
</reference>
<dbReference type="Proteomes" id="UP000054524">
    <property type="component" value="Unassembled WGS sequence"/>
</dbReference>
<evidence type="ECO:0000313" key="7">
    <source>
        <dbReference type="EMBL" id="KFG25324.1"/>
    </source>
</evidence>
<accession>A0A086IZK6</accession>